<dbReference type="OrthoDB" id="4062651at2759"/>
<dbReference type="EMBL" id="JABCRI010000010">
    <property type="protein sequence ID" value="KAF8399438.1"/>
    <property type="molecule type" value="Genomic_DNA"/>
</dbReference>
<comment type="catalytic activity">
    <reaction evidence="8">
        <text>L-seryl-[protein] + ATP = O-phospho-L-seryl-[protein] + ADP + H(+)</text>
        <dbReference type="Rhea" id="RHEA:17989"/>
        <dbReference type="Rhea" id="RHEA-COMP:9863"/>
        <dbReference type="Rhea" id="RHEA-COMP:11604"/>
        <dbReference type="ChEBI" id="CHEBI:15378"/>
        <dbReference type="ChEBI" id="CHEBI:29999"/>
        <dbReference type="ChEBI" id="CHEBI:30616"/>
        <dbReference type="ChEBI" id="CHEBI:83421"/>
        <dbReference type="ChEBI" id="CHEBI:456216"/>
        <dbReference type="EC" id="2.7.11.1"/>
    </reaction>
</comment>
<evidence type="ECO:0000256" key="3">
    <source>
        <dbReference type="ARBA" id="ARBA00022679"/>
    </source>
</evidence>
<dbReference type="FunFam" id="3.30.200.20:FF:000228">
    <property type="entry name" value="Serine/threonine-protein kinase BIK1"/>
    <property type="match status" value="1"/>
</dbReference>
<comment type="catalytic activity">
    <reaction evidence="7">
        <text>L-threonyl-[protein] + ATP = O-phospho-L-threonyl-[protein] + ADP + H(+)</text>
        <dbReference type="Rhea" id="RHEA:46608"/>
        <dbReference type="Rhea" id="RHEA-COMP:11060"/>
        <dbReference type="Rhea" id="RHEA-COMP:11605"/>
        <dbReference type="ChEBI" id="CHEBI:15378"/>
        <dbReference type="ChEBI" id="CHEBI:30013"/>
        <dbReference type="ChEBI" id="CHEBI:30616"/>
        <dbReference type="ChEBI" id="CHEBI:61977"/>
        <dbReference type="ChEBI" id="CHEBI:456216"/>
        <dbReference type="EC" id="2.7.11.1"/>
    </reaction>
</comment>
<dbReference type="PROSITE" id="PS50011">
    <property type="entry name" value="PROTEIN_KINASE_DOM"/>
    <property type="match status" value="1"/>
</dbReference>
<dbReference type="InterPro" id="IPR000719">
    <property type="entry name" value="Prot_kinase_dom"/>
</dbReference>
<keyword evidence="4 9" id="KW-0547">Nucleotide-binding</keyword>
<dbReference type="InterPro" id="IPR011009">
    <property type="entry name" value="Kinase-like_dom_sf"/>
</dbReference>
<keyword evidence="2 10" id="KW-0723">Serine/threonine-protein kinase</keyword>
<keyword evidence="14" id="KW-1185">Reference proteome</keyword>
<dbReference type="Gene3D" id="3.30.200.20">
    <property type="entry name" value="Phosphorylase Kinase, domain 1"/>
    <property type="match status" value="1"/>
</dbReference>
<protein>
    <recommendedName>
        <fullName evidence="1">non-specific serine/threonine protein kinase</fullName>
        <ecNumber evidence="1">2.7.11.1</ecNumber>
    </recommendedName>
</protein>
<reference evidence="13 14" key="1">
    <citation type="submission" date="2020-04" db="EMBL/GenBank/DDBJ databases">
        <title>Plant Genome Project.</title>
        <authorList>
            <person name="Zhang R.-G."/>
        </authorList>
    </citation>
    <scope>NUCLEOTIDE SEQUENCE [LARGE SCALE GENOMIC DNA]</scope>
    <source>
        <strain evidence="13">YNK0</strain>
        <tissue evidence="13">Leaf</tissue>
    </source>
</reference>
<feature type="domain" description="Protein kinase" evidence="12">
    <location>
        <begin position="107"/>
        <end position="390"/>
    </location>
</feature>
<evidence type="ECO:0000256" key="8">
    <source>
        <dbReference type="ARBA" id="ARBA00048679"/>
    </source>
</evidence>
<dbReference type="Pfam" id="PF07714">
    <property type="entry name" value="PK_Tyr_Ser-Thr"/>
    <property type="match status" value="1"/>
</dbReference>
<dbReference type="GO" id="GO:0004674">
    <property type="term" value="F:protein serine/threonine kinase activity"/>
    <property type="evidence" value="ECO:0007669"/>
    <property type="project" value="UniProtKB-KW"/>
</dbReference>
<organism evidence="13 14">
    <name type="scientific">Tetracentron sinense</name>
    <name type="common">Spur-leaf</name>
    <dbReference type="NCBI Taxonomy" id="13715"/>
    <lineage>
        <taxon>Eukaryota</taxon>
        <taxon>Viridiplantae</taxon>
        <taxon>Streptophyta</taxon>
        <taxon>Embryophyta</taxon>
        <taxon>Tracheophyta</taxon>
        <taxon>Spermatophyta</taxon>
        <taxon>Magnoliopsida</taxon>
        <taxon>Trochodendrales</taxon>
        <taxon>Trochodendraceae</taxon>
        <taxon>Tetracentron</taxon>
    </lineage>
</organism>
<dbReference type="PROSITE" id="PS00107">
    <property type="entry name" value="PROTEIN_KINASE_ATP"/>
    <property type="match status" value="1"/>
</dbReference>
<evidence type="ECO:0000256" key="10">
    <source>
        <dbReference type="RuleBase" id="RU000304"/>
    </source>
</evidence>
<dbReference type="Gene3D" id="1.10.510.10">
    <property type="entry name" value="Transferase(Phosphotransferase) domain 1"/>
    <property type="match status" value="1"/>
</dbReference>
<dbReference type="GO" id="GO:0005524">
    <property type="term" value="F:ATP binding"/>
    <property type="evidence" value="ECO:0007669"/>
    <property type="project" value="UniProtKB-UniRule"/>
</dbReference>
<dbReference type="OMA" id="GHEQWEN"/>
<comment type="similarity">
    <text evidence="10">Belongs to the protein kinase superfamily.</text>
</comment>
<dbReference type="InterPro" id="IPR008271">
    <property type="entry name" value="Ser/Thr_kinase_AS"/>
</dbReference>
<name>A0A835DCP3_TETSI</name>
<evidence type="ECO:0000259" key="12">
    <source>
        <dbReference type="PROSITE" id="PS50011"/>
    </source>
</evidence>
<comment type="caution">
    <text evidence="13">The sequence shown here is derived from an EMBL/GenBank/DDBJ whole genome shotgun (WGS) entry which is preliminary data.</text>
</comment>
<keyword evidence="6 9" id="KW-0067">ATP-binding</keyword>
<evidence type="ECO:0000256" key="6">
    <source>
        <dbReference type="ARBA" id="ARBA00022840"/>
    </source>
</evidence>
<evidence type="ECO:0000256" key="4">
    <source>
        <dbReference type="ARBA" id="ARBA00022741"/>
    </source>
</evidence>
<evidence type="ECO:0000256" key="1">
    <source>
        <dbReference type="ARBA" id="ARBA00012513"/>
    </source>
</evidence>
<gene>
    <name evidence="13" type="ORF">HHK36_015303</name>
</gene>
<dbReference type="Proteomes" id="UP000655225">
    <property type="component" value="Unassembled WGS sequence"/>
</dbReference>
<sequence>MGNCLWKEVQSPNQPAGVVPSSISLPSSGVNGVRISPAGEISKADGERNSSVPSKGQTEKPSKDGGLSFSPILEDRPLQDVRKDAEVHALKLQIFSYNLLKSSTQKFSSKNLIGQGGFGDVYRGWINYSTMIATKPGKGLAIAVKKLRKEGVQGHKEWLNELTFLSQFNHPNVVKLIGYCSDDDDRILVYEYMAKGSLEAYLMRESSFPLSWNRRVKVAVGAARGLAYLHTAAKPVIHRDLKASNILLDSDFNAKLSDFGLAKFGPQGDKSHVSTRILGTRGYFAPEYIATGHLTLRTDVYSFGVVLLEIFSGCGAIKKYSDGVAGDLALWAQPYLGNKLELPRIIDKKIRYSFPIEEAYVFASVICQCLETKHKSRPTMTEVVASLEQLQQNMNLM</sequence>
<evidence type="ECO:0000256" key="5">
    <source>
        <dbReference type="ARBA" id="ARBA00022777"/>
    </source>
</evidence>
<feature type="binding site" evidence="9">
    <location>
        <position position="146"/>
    </location>
    <ligand>
        <name>ATP</name>
        <dbReference type="ChEBI" id="CHEBI:30616"/>
    </ligand>
</feature>
<dbReference type="CDD" id="cd14066">
    <property type="entry name" value="STKc_IRAK"/>
    <property type="match status" value="1"/>
</dbReference>
<dbReference type="PROSITE" id="PS00108">
    <property type="entry name" value="PROTEIN_KINASE_ST"/>
    <property type="match status" value="1"/>
</dbReference>
<feature type="region of interest" description="Disordered" evidence="11">
    <location>
        <begin position="1"/>
        <end position="72"/>
    </location>
</feature>
<evidence type="ECO:0000256" key="7">
    <source>
        <dbReference type="ARBA" id="ARBA00047899"/>
    </source>
</evidence>
<evidence type="ECO:0000313" key="14">
    <source>
        <dbReference type="Proteomes" id="UP000655225"/>
    </source>
</evidence>
<dbReference type="SMART" id="SM00220">
    <property type="entry name" value="S_TKc"/>
    <property type="match status" value="1"/>
</dbReference>
<dbReference type="SUPFAM" id="SSF56112">
    <property type="entry name" value="Protein kinase-like (PK-like)"/>
    <property type="match status" value="1"/>
</dbReference>
<dbReference type="FunFam" id="1.10.510.10:FF:000095">
    <property type="entry name" value="protein STRUBBELIG-RECEPTOR FAMILY 8"/>
    <property type="match status" value="1"/>
</dbReference>
<keyword evidence="3" id="KW-0808">Transferase</keyword>
<dbReference type="PANTHER" id="PTHR45621">
    <property type="entry name" value="OS01G0588500 PROTEIN-RELATED"/>
    <property type="match status" value="1"/>
</dbReference>
<evidence type="ECO:0000256" key="9">
    <source>
        <dbReference type="PROSITE-ProRule" id="PRU10141"/>
    </source>
</evidence>
<proteinExistence type="inferred from homology"/>
<dbReference type="AlphaFoldDB" id="A0A835DCP3"/>
<feature type="compositionally biased region" description="Polar residues" evidence="11">
    <location>
        <begin position="21"/>
        <end position="30"/>
    </location>
</feature>
<dbReference type="InterPro" id="IPR050823">
    <property type="entry name" value="Plant_Ser_Thr_Prot_Kinase"/>
</dbReference>
<accession>A0A835DCP3</accession>
<dbReference type="InterPro" id="IPR017441">
    <property type="entry name" value="Protein_kinase_ATP_BS"/>
</dbReference>
<dbReference type="EC" id="2.7.11.1" evidence="1"/>
<evidence type="ECO:0000256" key="2">
    <source>
        <dbReference type="ARBA" id="ARBA00022527"/>
    </source>
</evidence>
<evidence type="ECO:0000256" key="11">
    <source>
        <dbReference type="SAM" id="MobiDB-lite"/>
    </source>
</evidence>
<keyword evidence="5" id="KW-0418">Kinase</keyword>
<evidence type="ECO:0000313" key="13">
    <source>
        <dbReference type="EMBL" id="KAF8399438.1"/>
    </source>
</evidence>
<dbReference type="InterPro" id="IPR001245">
    <property type="entry name" value="Ser-Thr/Tyr_kinase_cat_dom"/>
</dbReference>